<accession>A0ABP9EAH6</accession>
<evidence type="ECO:0000313" key="6">
    <source>
        <dbReference type="Proteomes" id="UP001500457"/>
    </source>
</evidence>
<dbReference type="GO" id="GO:0016787">
    <property type="term" value="F:hydrolase activity"/>
    <property type="evidence" value="ECO:0007669"/>
    <property type="project" value="UniProtKB-KW"/>
</dbReference>
<sequence length="562" mass="59892">MTVALTDQPDRHDTGGSGSPPPGRLRRPRLTLPGCWGATLLGCLSFTPSLLPRGGVVQGLVWGITAAIGYGLGVLVAAIWRGFADREAREPRRRSWRVFAAIALPVTVVAVVLGQVWQAEIRRLVGAEPADLGLLVAMPFVAVVGFGVLLALGRGVRWVFRRLARLLDRWVGRRAATTLGWLGAAALAYLIVTGLLLDGLVDAADRAFSVHDTTTAEGVVAPSSSLRSGGPGSSVPWETLGREGRNFAALGPTPAEIEGLGRLPAVAPIRAYAGLDSAPDAEARAALAVRDLERAGGFTRRALLVVVTTGSGWVDPALVDSFEYLTHGDAATVALQYSYLPSWLSYLVDQSRAREAGRALVDAVYGVWTTLPPDARPLLFFAGESLGSFGAEAGFSGEFDLANRADGVLFAGPPNFNPLFREFTDHRDPGSPEVQPVYRQGRIVRFAHDPAAAIPPVGAPWSGGRVLYMVNPSDPIVWWSPRLALHEPDWIAEPPGEDVLGGIVWIPFVTFWQVTADLPFAVDVPGGHGHNYVSRYVDGWTAVLPPTGYAPDQLAALRGVIG</sequence>
<dbReference type="Proteomes" id="UP001500457">
    <property type="component" value="Unassembled WGS sequence"/>
</dbReference>
<feature type="transmembrane region" description="Helical" evidence="2">
    <location>
        <begin position="60"/>
        <end position="84"/>
    </location>
</feature>
<gene>
    <name evidence="5" type="ORF">GCM10023203_17300</name>
</gene>
<evidence type="ECO:0000256" key="1">
    <source>
        <dbReference type="SAM" id="MobiDB-lite"/>
    </source>
</evidence>
<proteinExistence type="predicted"/>
<comment type="caution">
    <text evidence="5">The sequence shown here is derived from an EMBL/GenBank/DDBJ whole genome shotgun (WGS) entry which is preliminary data.</text>
</comment>
<dbReference type="InterPro" id="IPR027787">
    <property type="entry name" value="Alpha/beta-hydrolase_catalytic"/>
</dbReference>
<keyword evidence="2" id="KW-1133">Transmembrane helix</keyword>
<organism evidence="5 6">
    <name type="scientific">Actinomycetospora straminea</name>
    <dbReference type="NCBI Taxonomy" id="663607"/>
    <lineage>
        <taxon>Bacteria</taxon>
        <taxon>Bacillati</taxon>
        <taxon>Actinomycetota</taxon>
        <taxon>Actinomycetes</taxon>
        <taxon>Pseudonocardiales</taxon>
        <taxon>Pseudonocardiaceae</taxon>
        <taxon>Actinomycetospora</taxon>
    </lineage>
</organism>
<evidence type="ECO:0000256" key="2">
    <source>
        <dbReference type="SAM" id="Phobius"/>
    </source>
</evidence>
<feature type="domain" description="Alpha/beta-hydrolase catalytic" evidence="3">
    <location>
        <begin position="269"/>
        <end position="556"/>
    </location>
</feature>
<feature type="transmembrane region" description="Helical" evidence="2">
    <location>
        <begin position="96"/>
        <end position="117"/>
    </location>
</feature>
<dbReference type="Pfam" id="PF10081">
    <property type="entry name" value="Abhydrolase_9"/>
    <property type="match status" value="1"/>
</dbReference>
<reference evidence="6" key="1">
    <citation type="journal article" date="2019" name="Int. J. Syst. Evol. Microbiol.">
        <title>The Global Catalogue of Microorganisms (GCM) 10K type strain sequencing project: providing services to taxonomists for standard genome sequencing and annotation.</title>
        <authorList>
            <consortium name="The Broad Institute Genomics Platform"/>
            <consortium name="The Broad Institute Genome Sequencing Center for Infectious Disease"/>
            <person name="Wu L."/>
            <person name="Ma J."/>
        </authorList>
    </citation>
    <scope>NUCLEOTIDE SEQUENCE [LARGE SCALE GENOMIC DNA]</scope>
    <source>
        <strain evidence="6">JCM 17983</strain>
    </source>
</reference>
<name>A0ABP9EAH6_9PSEU</name>
<feature type="transmembrane region" description="Helical" evidence="2">
    <location>
        <begin position="174"/>
        <end position="197"/>
    </location>
</feature>
<keyword evidence="2" id="KW-0472">Membrane</keyword>
<keyword evidence="5" id="KW-0378">Hydrolase</keyword>
<feature type="transmembrane region" description="Helical" evidence="2">
    <location>
        <begin position="132"/>
        <end position="153"/>
    </location>
</feature>
<feature type="region of interest" description="Disordered" evidence="1">
    <location>
        <begin position="1"/>
        <end position="26"/>
    </location>
</feature>
<evidence type="ECO:0000259" key="3">
    <source>
        <dbReference type="Pfam" id="PF10081"/>
    </source>
</evidence>
<protein>
    <submittedName>
        <fullName evidence="5">Alpha/beta hydrolase</fullName>
    </submittedName>
</protein>
<keyword evidence="2" id="KW-0812">Transmembrane</keyword>
<dbReference type="EMBL" id="BAABHQ010000003">
    <property type="protein sequence ID" value="GAA4868857.1"/>
    <property type="molecule type" value="Genomic_DNA"/>
</dbReference>
<evidence type="ECO:0000313" key="5">
    <source>
        <dbReference type="EMBL" id="GAA4868857.1"/>
    </source>
</evidence>
<keyword evidence="6" id="KW-1185">Reference proteome</keyword>
<evidence type="ECO:0000259" key="4">
    <source>
        <dbReference type="Pfam" id="PF15420"/>
    </source>
</evidence>
<dbReference type="RefSeq" id="WP_274231318.1">
    <property type="nucleotide sequence ID" value="NZ_BAABHQ010000003.1"/>
</dbReference>
<dbReference type="Pfam" id="PF15420">
    <property type="entry name" value="Abhydrolase_9_N"/>
    <property type="match status" value="1"/>
</dbReference>
<dbReference type="InterPro" id="IPR027788">
    <property type="entry name" value="Alpha/beta-hydrolase_N_dom"/>
</dbReference>
<feature type="domain" description="Alpha/beta-hydrolase N-terminal" evidence="4">
    <location>
        <begin position="46"/>
        <end position="252"/>
    </location>
</feature>
<feature type="transmembrane region" description="Helical" evidence="2">
    <location>
        <begin position="30"/>
        <end position="48"/>
    </location>
</feature>